<dbReference type="EMBL" id="AVOT02011864">
    <property type="protein sequence ID" value="MBW0493010.1"/>
    <property type="molecule type" value="Genomic_DNA"/>
</dbReference>
<accession>A0A9Q3D1L3</accession>
<comment type="caution">
    <text evidence="1">The sequence shown here is derived from an EMBL/GenBank/DDBJ whole genome shotgun (WGS) entry which is preliminary data.</text>
</comment>
<evidence type="ECO:0000313" key="2">
    <source>
        <dbReference type="Proteomes" id="UP000765509"/>
    </source>
</evidence>
<dbReference type="Proteomes" id="UP000765509">
    <property type="component" value="Unassembled WGS sequence"/>
</dbReference>
<gene>
    <name evidence="1" type="ORF">O181_032725</name>
</gene>
<organism evidence="1 2">
    <name type="scientific">Austropuccinia psidii MF-1</name>
    <dbReference type="NCBI Taxonomy" id="1389203"/>
    <lineage>
        <taxon>Eukaryota</taxon>
        <taxon>Fungi</taxon>
        <taxon>Dikarya</taxon>
        <taxon>Basidiomycota</taxon>
        <taxon>Pucciniomycotina</taxon>
        <taxon>Pucciniomycetes</taxon>
        <taxon>Pucciniales</taxon>
        <taxon>Sphaerophragmiaceae</taxon>
        <taxon>Austropuccinia</taxon>
    </lineage>
</organism>
<dbReference type="AlphaFoldDB" id="A0A9Q3D1L3"/>
<reference evidence="1" key="1">
    <citation type="submission" date="2021-03" db="EMBL/GenBank/DDBJ databases">
        <title>Draft genome sequence of rust myrtle Austropuccinia psidii MF-1, a brazilian biotype.</title>
        <authorList>
            <person name="Quecine M.C."/>
            <person name="Pachon D.M.R."/>
            <person name="Bonatelli M.L."/>
            <person name="Correr F.H."/>
            <person name="Franceschini L.M."/>
            <person name="Leite T.F."/>
            <person name="Margarido G.R.A."/>
            <person name="Almeida C.A."/>
            <person name="Ferrarezi J.A."/>
            <person name="Labate C.A."/>
        </authorList>
    </citation>
    <scope>NUCLEOTIDE SEQUENCE</scope>
    <source>
        <strain evidence="1">MF-1</strain>
    </source>
</reference>
<proteinExistence type="predicted"/>
<protein>
    <submittedName>
        <fullName evidence="1">Uncharacterized protein</fullName>
    </submittedName>
</protein>
<evidence type="ECO:0000313" key="1">
    <source>
        <dbReference type="EMBL" id="MBW0493010.1"/>
    </source>
</evidence>
<name>A0A9Q3D1L3_9BASI</name>
<keyword evidence="2" id="KW-1185">Reference proteome</keyword>
<sequence>MSSKLNSIYDTNKSDSPPSVLYGTGVFDNLRELSEESMAPTEIYDISKTYDGFKSVRVIEPPCINFKKKMNKKVVTSLFKEVDALTEVFVDKAMKSAVPGEATRALDREEVAYEDALVVKFREALKEF</sequence>